<sequence length="57" mass="6524">MQQNYLKIFGATEPNASFPRMFQNIQEKATSASSQLLPTKTKNHTLSNMKLLQRAIR</sequence>
<accession>A0A833PBL3</accession>
<protein>
    <submittedName>
        <fullName evidence="1">Uncharacterized protein</fullName>
    </submittedName>
</protein>
<dbReference type="Proteomes" id="UP000490535">
    <property type="component" value="Unassembled WGS sequence"/>
</dbReference>
<dbReference type="EMBL" id="WNDP01000202">
    <property type="protein sequence ID" value="KAF1016714.1"/>
    <property type="molecule type" value="Genomic_DNA"/>
</dbReference>
<comment type="caution">
    <text evidence="1">The sequence shown here is derived from an EMBL/GenBank/DDBJ whole genome shotgun (WGS) entry which is preliminary data.</text>
</comment>
<dbReference type="AlphaFoldDB" id="A0A833PBL3"/>
<evidence type="ECO:0000313" key="2">
    <source>
        <dbReference type="Proteomes" id="UP000490535"/>
    </source>
</evidence>
<proteinExistence type="predicted"/>
<gene>
    <name evidence="1" type="ORF">GAK29_04456</name>
</gene>
<reference evidence="2" key="1">
    <citation type="journal article" date="2020" name="MBio">
        <title>Horizontal gene transfer to a defensive symbiont with a reduced genome amongst a multipartite beetle microbiome.</title>
        <authorList>
            <person name="Waterworth S.C."/>
            <person name="Florez L.V."/>
            <person name="Rees E.R."/>
            <person name="Hertweck C."/>
            <person name="Kaltenpoth M."/>
            <person name="Kwan J.C."/>
        </authorList>
    </citation>
    <scope>NUCLEOTIDE SEQUENCE [LARGE SCALE GENOMIC DNA]</scope>
</reference>
<organism evidence="1 2">
    <name type="scientific">Acinetobacter bereziniae</name>
    <name type="common">Acinetobacter genomosp. 10</name>
    <dbReference type="NCBI Taxonomy" id="106648"/>
    <lineage>
        <taxon>Bacteria</taxon>
        <taxon>Pseudomonadati</taxon>
        <taxon>Pseudomonadota</taxon>
        <taxon>Gammaproteobacteria</taxon>
        <taxon>Moraxellales</taxon>
        <taxon>Moraxellaceae</taxon>
        <taxon>Acinetobacter</taxon>
    </lineage>
</organism>
<evidence type="ECO:0000313" key="1">
    <source>
        <dbReference type="EMBL" id="KAF1016714.1"/>
    </source>
</evidence>
<name>A0A833PBL3_ACIBZ</name>